<evidence type="ECO:0000313" key="2">
    <source>
        <dbReference type="Proteomes" id="UP001199915"/>
    </source>
</evidence>
<name>A0AAE3F1V7_9FIRM</name>
<sequence length="225" mass="26523">MTDDKICVFKDSDLKNFGKSICEINIEEREIKNIDSHRKDDPTSLWLKKHCEKKYAFALLANIPDDNRDESWITIQVGSGNKILNEIISELVRMQPGSAYRKFPSVFHENTPEFDYAQEVDCQKYRFIAEQYKKFKILIFDNDLFLEQQRGNIPKDILDGFSEEQKAQVVETLFAYMTRAYFWNKSPRNNMIEDRISKEIINGNIKIQKLGDKKVIFKGKIIEEY</sequence>
<reference evidence="1" key="1">
    <citation type="submission" date="2022-01" db="EMBL/GenBank/DDBJ databases">
        <title>Collection of gut derived symbiotic bacterial strains cultured from healthy donors.</title>
        <authorList>
            <person name="Lin H."/>
            <person name="Kohout C."/>
            <person name="Waligurski E."/>
            <person name="Pamer E.G."/>
        </authorList>
    </citation>
    <scope>NUCLEOTIDE SEQUENCE</scope>
    <source>
        <strain evidence="1">DFI.5.49</strain>
    </source>
</reference>
<dbReference type="RefSeq" id="WP_118594842.1">
    <property type="nucleotide sequence ID" value="NZ_JAAITZ010000007.1"/>
</dbReference>
<dbReference type="EMBL" id="JAKNFS010000004">
    <property type="protein sequence ID" value="MCG4764576.1"/>
    <property type="molecule type" value="Genomic_DNA"/>
</dbReference>
<proteinExistence type="predicted"/>
<comment type="caution">
    <text evidence="1">The sequence shown here is derived from an EMBL/GenBank/DDBJ whole genome shotgun (WGS) entry which is preliminary data.</text>
</comment>
<accession>A0AAE3F1V7</accession>
<evidence type="ECO:0000313" key="1">
    <source>
        <dbReference type="EMBL" id="MCG4764576.1"/>
    </source>
</evidence>
<dbReference type="AlphaFoldDB" id="A0AAE3F1V7"/>
<protein>
    <submittedName>
        <fullName evidence="1">Uncharacterized protein</fullName>
    </submittedName>
</protein>
<dbReference type="Proteomes" id="UP001199915">
    <property type="component" value="Unassembled WGS sequence"/>
</dbReference>
<gene>
    <name evidence="1" type="ORF">L0N21_03445</name>
</gene>
<organism evidence="1 2">
    <name type="scientific">Fusicatenibacter saccharivorans</name>
    <dbReference type="NCBI Taxonomy" id="1150298"/>
    <lineage>
        <taxon>Bacteria</taxon>
        <taxon>Bacillati</taxon>
        <taxon>Bacillota</taxon>
        <taxon>Clostridia</taxon>
        <taxon>Lachnospirales</taxon>
        <taxon>Lachnospiraceae</taxon>
        <taxon>Fusicatenibacter</taxon>
    </lineage>
</organism>